<feature type="domain" description="Small ribosomal subunit protein uS10" evidence="5">
    <location>
        <begin position="5"/>
        <end position="99"/>
    </location>
</feature>
<comment type="similarity">
    <text evidence="1">Belongs to the universal ribosomal protein uS10 family.</text>
</comment>
<dbReference type="InterPro" id="IPR001848">
    <property type="entry name" value="Ribosomal_uS10"/>
</dbReference>
<dbReference type="Pfam" id="PF00338">
    <property type="entry name" value="Ribosomal_S10"/>
    <property type="match status" value="1"/>
</dbReference>
<dbReference type="SUPFAM" id="SSF54999">
    <property type="entry name" value="Ribosomal protein S10"/>
    <property type="match status" value="1"/>
</dbReference>
<name>X0VER8_9ZZZZ</name>
<dbReference type="GO" id="GO:0015935">
    <property type="term" value="C:small ribosomal subunit"/>
    <property type="evidence" value="ECO:0007669"/>
    <property type="project" value="InterPro"/>
</dbReference>
<dbReference type="PRINTS" id="PR00971">
    <property type="entry name" value="RIBOSOMALS10"/>
</dbReference>
<dbReference type="InterPro" id="IPR005729">
    <property type="entry name" value="Ribosomal_uS10_euk/arc"/>
</dbReference>
<keyword evidence="3" id="KW-0687">Ribonucleoprotein</keyword>
<organism evidence="6">
    <name type="scientific">marine sediment metagenome</name>
    <dbReference type="NCBI Taxonomy" id="412755"/>
    <lineage>
        <taxon>unclassified sequences</taxon>
        <taxon>metagenomes</taxon>
        <taxon>ecological metagenomes</taxon>
    </lineage>
</organism>
<keyword evidence="2" id="KW-0689">Ribosomal protein</keyword>
<dbReference type="NCBIfam" id="TIGR01046">
    <property type="entry name" value="uS10_euk_arch"/>
    <property type="match status" value="1"/>
</dbReference>
<dbReference type="HAMAP" id="MF_00508">
    <property type="entry name" value="Ribosomal_uS10"/>
    <property type="match status" value="1"/>
</dbReference>
<evidence type="ECO:0000313" key="6">
    <source>
        <dbReference type="EMBL" id="GAG16724.1"/>
    </source>
</evidence>
<dbReference type="PROSITE" id="PS00361">
    <property type="entry name" value="RIBOSOMAL_S10"/>
    <property type="match status" value="1"/>
</dbReference>
<accession>X0VER8</accession>
<dbReference type="AlphaFoldDB" id="X0VER8"/>
<evidence type="ECO:0000256" key="3">
    <source>
        <dbReference type="ARBA" id="ARBA00023274"/>
    </source>
</evidence>
<evidence type="ECO:0000256" key="1">
    <source>
        <dbReference type="ARBA" id="ARBA00007102"/>
    </source>
</evidence>
<dbReference type="InterPro" id="IPR036838">
    <property type="entry name" value="Ribosomal_uS10_dom_sf"/>
</dbReference>
<dbReference type="InterPro" id="IPR027486">
    <property type="entry name" value="Ribosomal_uS10_dom"/>
</dbReference>
<evidence type="ECO:0000256" key="4">
    <source>
        <dbReference type="ARBA" id="ARBA00035162"/>
    </source>
</evidence>
<gene>
    <name evidence="6" type="ORF">S01H1_54371</name>
</gene>
<proteinExistence type="inferred from homology"/>
<dbReference type="EMBL" id="BARS01035276">
    <property type="protein sequence ID" value="GAG16724.1"/>
    <property type="molecule type" value="Genomic_DNA"/>
</dbReference>
<dbReference type="FunFam" id="3.30.70.600:FF:000004">
    <property type="entry name" value="30S ribosomal protein S10"/>
    <property type="match status" value="1"/>
</dbReference>
<dbReference type="GO" id="GO:0003735">
    <property type="term" value="F:structural constituent of ribosome"/>
    <property type="evidence" value="ECO:0007669"/>
    <property type="project" value="InterPro"/>
</dbReference>
<dbReference type="InterPro" id="IPR018268">
    <property type="entry name" value="Ribosomal_uS10_CS"/>
</dbReference>
<evidence type="ECO:0000256" key="2">
    <source>
        <dbReference type="ARBA" id="ARBA00022980"/>
    </source>
</evidence>
<comment type="caution">
    <text evidence="6">The sequence shown here is derived from an EMBL/GenBank/DDBJ whole genome shotgun (WGS) entry which is preliminary data.</text>
</comment>
<reference evidence="6" key="1">
    <citation type="journal article" date="2014" name="Front. Microbiol.">
        <title>High frequency of phylogenetically diverse reductive dehalogenase-homologous genes in deep subseafloor sedimentary metagenomes.</title>
        <authorList>
            <person name="Kawai M."/>
            <person name="Futagami T."/>
            <person name="Toyoda A."/>
            <person name="Takaki Y."/>
            <person name="Nishi S."/>
            <person name="Hori S."/>
            <person name="Arai W."/>
            <person name="Tsubouchi T."/>
            <person name="Morono Y."/>
            <person name="Uchiyama I."/>
            <person name="Ito T."/>
            <person name="Fujiyama A."/>
            <person name="Inagaki F."/>
            <person name="Takami H."/>
        </authorList>
    </citation>
    <scope>NUCLEOTIDE SEQUENCE</scope>
    <source>
        <strain evidence="6">Expedition CK06-06</strain>
    </source>
</reference>
<dbReference type="SMART" id="SM01403">
    <property type="entry name" value="Ribosomal_S10"/>
    <property type="match status" value="1"/>
</dbReference>
<protein>
    <recommendedName>
        <fullName evidence="4">Small ribosomal subunit protein uS10</fullName>
    </recommendedName>
</protein>
<dbReference type="PANTHER" id="PTHR11700">
    <property type="entry name" value="30S RIBOSOMAL PROTEIN S10 FAMILY MEMBER"/>
    <property type="match status" value="1"/>
</dbReference>
<dbReference type="NCBIfam" id="TIGR01049">
    <property type="entry name" value="rpsJ_bact"/>
    <property type="match status" value="1"/>
</dbReference>
<sequence>MPKVRIKLNSTDIEMLNNICDSIKDVAKKSGINIIGPVPLPTKKLKVTTRKSPCGDGTATFDRYEMRIHKRLIDLPANEKVLHHIMKMQIPKNVNIKIEMKD</sequence>
<dbReference type="GO" id="GO:0006412">
    <property type="term" value="P:translation"/>
    <property type="evidence" value="ECO:0007669"/>
    <property type="project" value="InterPro"/>
</dbReference>
<dbReference type="Gene3D" id="3.30.70.600">
    <property type="entry name" value="Ribosomal protein S10 domain"/>
    <property type="match status" value="1"/>
</dbReference>
<dbReference type="GO" id="GO:0003723">
    <property type="term" value="F:RNA binding"/>
    <property type="evidence" value="ECO:0007669"/>
    <property type="project" value="InterPro"/>
</dbReference>
<evidence type="ECO:0000259" key="5">
    <source>
        <dbReference type="SMART" id="SM01403"/>
    </source>
</evidence>